<dbReference type="Proteomes" id="UP000053681">
    <property type="component" value="Unassembled WGS sequence"/>
</dbReference>
<dbReference type="SUPFAM" id="SSF47413">
    <property type="entry name" value="lambda repressor-like DNA-binding domains"/>
    <property type="match status" value="1"/>
</dbReference>
<dbReference type="Gene3D" id="1.10.260.40">
    <property type="entry name" value="lambda repressor-like DNA-binding domains"/>
    <property type="match status" value="1"/>
</dbReference>
<keyword evidence="4" id="KW-1185">Reference proteome</keyword>
<gene>
    <name evidence="3" type="ORF">AS180_00075</name>
</gene>
<name>A0A0V8JS41_9BACI</name>
<dbReference type="PANTHER" id="PTHR46558">
    <property type="entry name" value="TRACRIPTIONAL REGULATORY PROTEIN-RELATED-RELATED"/>
    <property type="match status" value="1"/>
</dbReference>
<sequence length="114" mass="12778">MLTHVDLGLRLKDARKSSGLTQQVAADDLNISRQKLVNIEKGNGPIDTLLLTQMANLYGYSIDSLVSDTSSDSIDIKFAFRADELEGEDQEIVNWARKVLINIRQINEICEEID</sequence>
<proteinExistence type="predicted"/>
<dbReference type="InterPro" id="IPR001387">
    <property type="entry name" value="Cro/C1-type_HTH"/>
</dbReference>
<reference evidence="3 4" key="1">
    <citation type="submission" date="2015-11" db="EMBL/GenBank/DDBJ databases">
        <title>Bacillus caseinolyticus sp nov.</title>
        <authorList>
            <person name="Dastager S.G."/>
            <person name="Mawlankar R."/>
        </authorList>
    </citation>
    <scope>NUCLEOTIDE SEQUENCE [LARGE SCALE GENOMIC DNA]</scope>
    <source>
        <strain evidence="3 4">SGD-V-76</strain>
    </source>
</reference>
<dbReference type="Pfam" id="PF13560">
    <property type="entry name" value="HTH_31"/>
    <property type="match status" value="1"/>
</dbReference>
<dbReference type="PROSITE" id="PS50943">
    <property type="entry name" value="HTH_CROC1"/>
    <property type="match status" value="1"/>
</dbReference>
<evidence type="ECO:0000256" key="1">
    <source>
        <dbReference type="ARBA" id="ARBA00023125"/>
    </source>
</evidence>
<dbReference type="AlphaFoldDB" id="A0A0V8JS41"/>
<dbReference type="EMBL" id="LNQP01000001">
    <property type="protein sequence ID" value="KSU89802.1"/>
    <property type="molecule type" value="Genomic_DNA"/>
</dbReference>
<keyword evidence="1" id="KW-0238">DNA-binding</keyword>
<protein>
    <recommendedName>
        <fullName evidence="2">HTH cro/C1-type domain-containing protein</fullName>
    </recommendedName>
</protein>
<dbReference type="GO" id="GO:0003677">
    <property type="term" value="F:DNA binding"/>
    <property type="evidence" value="ECO:0007669"/>
    <property type="project" value="UniProtKB-KW"/>
</dbReference>
<feature type="domain" description="HTH cro/C1-type" evidence="2">
    <location>
        <begin position="11"/>
        <end position="65"/>
    </location>
</feature>
<comment type="caution">
    <text evidence="3">The sequence shown here is derived from an EMBL/GenBank/DDBJ whole genome shotgun (WGS) entry which is preliminary data.</text>
</comment>
<evidence type="ECO:0000259" key="2">
    <source>
        <dbReference type="PROSITE" id="PS50943"/>
    </source>
</evidence>
<evidence type="ECO:0000313" key="4">
    <source>
        <dbReference type="Proteomes" id="UP000053681"/>
    </source>
</evidence>
<dbReference type="CDD" id="cd00093">
    <property type="entry name" value="HTH_XRE"/>
    <property type="match status" value="1"/>
</dbReference>
<dbReference type="PANTHER" id="PTHR46558:SF11">
    <property type="entry name" value="HTH-TYPE TRANSCRIPTIONAL REGULATOR XRE"/>
    <property type="match status" value="1"/>
</dbReference>
<accession>A0A0V8JS41</accession>
<organism evidence="3 4">
    <name type="scientific">Priestia veravalensis</name>
    <dbReference type="NCBI Taxonomy" id="1414648"/>
    <lineage>
        <taxon>Bacteria</taxon>
        <taxon>Bacillati</taxon>
        <taxon>Bacillota</taxon>
        <taxon>Bacilli</taxon>
        <taxon>Bacillales</taxon>
        <taxon>Bacillaceae</taxon>
        <taxon>Priestia</taxon>
    </lineage>
</organism>
<dbReference type="InterPro" id="IPR010982">
    <property type="entry name" value="Lambda_DNA-bd_dom_sf"/>
</dbReference>
<evidence type="ECO:0000313" key="3">
    <source>
        <dbReference type="EMBL" id="KSU89802.1"/>
    </source>
</evidence>
<dbReference type="SMART" id="SM00530">
    <property type="entry name" value="HTH_XRE"/>
    <property type="match status" value="1"/>
</dbReference>